<name>M2LMW6_BAUPA</name>
<dbReference type="Proteomes" id="UP000011761">
    <property type="component" value="Unassembled WGS sequence"/>
</dbReference>
<dbReference type="HOGENOM" id="CLU_715676_0_0_1"/>
<evidence type="ECO:0000256" key="1">
    <source>
        <dbReference type="SAM" id="MobiDB-lite"/>
    </source>
</evidence>
<protein>
    <submittedName>
        <fullName evidence="2">Uncharacterized protein</fullName>
    </submittedName>
</protein>
<feature type="region of interest" description="Disordered" evidence="1">
    <location>
        <begin position="105"/>
        <end position="135"/>
    </location>
</feature>
<keyword evidence="3" id="KW-1185">Reference proteome</keyword>
<organism evidence="2 3">
    <name type="scientific">Baudoinia panamericana (strain UAMH 10762)</name>
    <name type="common">Angels' share fungus</name>
    <name type="synonym">Baudoinia compniacensis (strain UAMH 10762)</name>
    <dbReference type="NCBI Taxonomy" id="717646"/>
    <lineage>
        <taxon>Eukaryota</taxon>
        <taxon>Fungi</taxon>
        <taxon>Dikarya</taxon>
        <taxon>Ascomycota</taxon>
        <taxon>Pezizomycotina</taxon>
        <taxon>Dothideomycetes</taxon>
        <taxon>Dothideomycetidae</taxon>
        <taxon>Mycosphaerellales</taxon>
        <taxon>Teratosphaeriaceae</taxon>
        <taxon>Baudoinia</taxon>
    </lineage>
</organism>
<dbReference type="GeneID" id="19110224"/>
<reference evidence="2 3" key="1">
    <citation type="journal article" date="2012" name="PLoS Pathog.">
        <title>Diverse lifestyles and strategies of plant pathogenesis encoded in the genomes of eighteen Dothideomycetes fungi.</title>
        <authorList>
            <person name="Ohm R.A."/>
            <person name="Feau N."/>
            <person name="Henrissat B."/>
            <person name="Schoch C.L."/>
            <person name="Horwitz B.A."/>
            <person name="Barry K.W."/>
            <person name="Condon B.J."/>
            <person name="Copeland A.C."/>
            <person name="Dhillon B."/>
            <person name="Glaser F."/>
            <person name="Hesse C.N."/>
            <person name="Kosti I."/>
            <person name="LaButti K."/>
            <person name="Lindquist E.A."/>
            <person name="Lucas S."/>
            <person name="Salamov A.A."/>
            <person name="Bradshaw R.E."/>
            <person name="Ciuffetti L."/>
            <person name="Hamelin R.C."/>
            <person name="Kema G.H.J."/>
            <person name="Lawrence C."/>
            <person name="Scott J.A."/>
            <person name="Spatafora J.W."/>
            <person name="Turgeon B.G."/>
            <person name="de Wit P.J.G.M."/>
            <person name="Zhong S."/>
            <person name="Goodwin S.B."/>
            <person name="Grigoriev I.V."/>
        </authorList>
    </citation>
    <scope>NUCLEOTIDE SEQUENCE [LARGE SCALE GENOMIC DNA]</scope>
    <source>
        <strain evidence="2 3">UAMH 10762</strain>
    </source>
</reference>
<dbReference type="AlphaFoldDB" id="M2LMW6"/>
<sequence length="386" mass="41562">MASIATSEHIKGNAAELTYEAINVNPQGDVTGVEYGDLSTTTIDAIGMDEAGQSLTLRQRVIPAVRDSAHGSGSATAIVVEGVKVNPKGNVSEIDLVGLRTVSITADSDDDPSKQAPDLSRLPDERTTAEDDGQQTTITDAYANGHTTSLVTSVSSLAKRTSAPTPVSDEPNVVDPIIFGPGPVLHPRRHPRDLILPAKHTPFAQDFLPNFVPLSTGNKEELDSNTVYDIPHDTDGSPIGARTPQHETDPMQDPSVAAKETLGPNTEEAADKQIAAPETLPITAKRTVTATHTTRVTATSDPLVTIITVLSTSTSFTFNPLATPAALPRLVADKAVLPHTYDECIYDDRARNWKCKKHHGNHDVYTLRNCYFHHIRRVYTCDGWVA</sequence>
<accession>M2LMW6</accession>
<evidence type="ECO:0000313" key="2">
    <source>
        <dbReference type="EMBL" id="EMC95677.1"/>
    </source>
</evidence>
<proteinExistence type="predicted"/>
<feature type="region of interest" description="Disordered" evidence="1">
    <location>
        <begin position="231"/>
        <end position="255"/>
    </location>
</feature>
<dbReference type="KEGG" id="bcom:BAUCODRAFT_24702"/>
<evidence type="ECO:0000313" key="3">
    <source>
        <dbReference type="Proteomes" id="UP000011761"/>
    </source>
</evidence>
<dbReference type="RefSeq" id="XP_007676732.1">
    <property type="nucleotide sequence ID" value="XM_007678542.1"/>
</dbReference>
<gene>
    <name evidence="2" type="ORF">BAUCODRAFT_24702</name>
</gene>
<dbReference type="EMBL" id="KB445556">
    <property type="protein sequence ID" value="EMC95677.1"/>
    <property type="molecule type" value="Genomic_DNA"/>
</dbReference>